<evidence type="ECO:0000313" key="4">
    <source>
        <dbReference type="Proteomes" id="UP000267536"/>
    </source>
</evidence>
<feature type="region of interest" description="Disordered" evidence="1">
    <location>
        <begin position="35"/>
        <end position="55"/>
    </location>
</feature>
<keyword evidence="4" id="KW-1185">Reference proteome</keyword>
<feature type="signal peptide" evidence="2">
    <location>
        <begin position="1"/>
        <end position="33"/>
    </location>
</feature>
<evidence type="ECO:0008006" key="5">
    <source>
        <dbReference type="Google" id="ProtNLM"/>
    </source>
</evidence>
<dbReference type="EMBL" id="RKMH01000023">
    <property type="protein sequence ID" value="RPA56823.1"/>
    <property type="molecule type" value="Genomic_DNA"/>
</dbReference>
<dbReference type="OrthoDB" id="4374538at2"/>
<feature type="compositionally biased region" description="Polar residues" evidence="1">
    <location>
        <begin position="42"/>
        <end position="55"/>
    </location>
</feature>
<accession>A0A3N4G1I0</accession>
<dbReference type="AlphaFoldDB" id="A0A3N4G1I0"/>
<evidence type="ECO:0000256" key="1">
    <source>
        <dbReference type="SAM" id="MobiDB-lite"/>
    </source>
</evidence>
<dbReference type="Proteomes" id="UP000267536">
    <property type="component" value="Unassembled WGS sequence"/>
</dbReference>
<feature type="chain" id="PRO_5018255483" description="DUF3558 domain-containing protein" evidence="2">
    <location>
        <begin position="34"/>
        <end position="148"/>
    </location>
</feature>
<protein>
    <recommendedName>
        <fullName evidence="5">DUF3558 domain-containing protein</fullName>
    </recommendedName>
</protein>
<evidence type="ECO:0000256" key="2">
    <source>
        <dbReference type="SAM" id="SignalP"/>
    </source>
</evidence>
<gene>
    <name evidence="3" type="ORF">EF294_20655</name>
</gene>
<organism evidence="3 4">
    <name type="scientific">Gordonia oryzae</name>
    <dbReference type="NCBI Taxonomy" id="2487349"/>
    <lineage>
        <taxon>Bacteria</taxon>
        <taxon>Bacillati</taxon>
        <taxon>Actinomycetota</taxon>
        <taxon>Actinomycetes</taxon>
        <taxon>Mycobacteriales</taxon>
        <taxon>Gordoniaceae</taxon>
        <taxon>Gordonia</taxon>
    </lineage>
</organism>
<reference evidence="3 4" key="1">
    <citation type="submission" date="2018-11" db="EMBL/GenBank/DDBJ databases">
        <title>Draft genome sequence of Gordonia sp. RS15-1S isolated from rice stems.</title>
        <authorList>
            <person name="Muangham S."/>
        </authorList>
    </citation>
    <scope>NUCLEOTIDE SEQUENCE [LARGE SCALE GENOMIC DNA]</scope>
    <source>
        <strain evidence="3 4">RS15-1S</strain>
    </source>
</reference>
<name>A0A3N4G1I0_9ACTN</name>
<proteinExistence type="predicted"/>
<keyword evidence="2" id="KW-0732">Signal</keyword>
<sequence>MRRQEHDMGSTTIRRAVAVLAICCGALLPAACARPDDPTGADTASRSVDNNVNPRTLTHTADEVSRQGLPVTHQRIVTAQVCPSAGCTSALATDQFTLMQFPTTGRAEIYLGAHLQSFQVLNVVVDFPADTSADQQRRYQNAIQTALA</sequence>
<comment type="caution">
    <text evidence="3">The sequence shown here is derived from an EMBL/GenBank/DDBJ whole genome shotgun (WGS) entry which is preliminary data.</text>
</comment>
<evidence type="ECO:0000313" key="3">
    <source>
        <dbReference type="EMBL" id="RPA56823.1"/>
    </source>
</evidence>